<feature type="domain" description="Calcineurin-like phosphoesterase" evidence="8">
    <location>
        <begin position="1"/>
        <end position="232"/>
    </location>
</feature>
<dbReference type="InterPro" id="IPR029052">
    <property type="entry name" value="Metallo-depent_PP-like"/>
</dbReference>
<protein>
    <recommendedName>
        <fullName evidence="3 7">Nuclease SbcCD subunit D</fullName>
    </recommendedName>
</protein>
<feature type="domain" description="Nuclease SbcCD subunit D C-terminal" evidence="9">
    <location>
        <begin position="281"/>
        <end position="386"/>
    </location>
</feature>
<reference evidence="10 11" key="1">
    <citation type="submission" date="2006-03" db="EMBL/GenBank/DDBJ databases">
        <title>Complete sequence of Shewanella denitrificans OS217.</title>
        <authorList>
            <consortium name="US DOE Joint Genome Institute"/>
            <person name="Copeland A."/>
            <person name="Lucas S."/>
            <person name="Lapidus A."/>
            <person name="Barry K."/>
            <person name="Detter J.C."/>
            <person name="Glavina del Rio T."/>
            <person name="Hammon N."/>
            <person name="Israni S."/>
            <person name="Dalin E."/>
            <person name="Tice H."/>
            <person name="Pitluck S."/>
            <person name="Brettin T."/>
            <person name="Bruce D."/>
            <person name="Han C."/>
            <person name="Tapia R."/>
            <person name="Gilna P."/>
            <person name="Kiss H."/>
            <person name="Schmutz J."/>
            <person name="Larimer F."/>
            <person name="Land M."/>
            <person name="Hauser L."/>
            <person name="Kyrpides N."/>
            <person name="Lykidis A."/>
            <person name="Richardson P."/>
        </authorList>
    </citation>
    <scope>NUCLEOTIDE SEQUENCE [LARGE SCALE GENOMIC DNA]</scope>
    <source>
        <strain evidence="11">OS217 / ATCC BAA-1090 / DSM 15013</strain>
    </source>
</reference>
<dbReference type="EMBL" id="CP000302">
    <property type="protein sequence ID" value="ABE55786.1"/>
    <property type="molecule type" value="Genomic_DNA"/>
</dbReference>
<dbReference type="Proteomes" id="UP000001982">
    <property type="component" value="Chromosome"/>
</dbReference>
<dbReference type="CDD" id="cd00840">
    <property type="entry name" value="MPP_Mre11_N"/>
    <property type="match status" value="1"/>
</dbReference>
<evidence type="ECO:0000313" key="10">
    <source>
        <dbReference type="EMBL" id="ABE55786.1"/>
    </source>
</evidence>
<dbReference type="eggNOG" id="COG0420">
    <property type="taxonomic scope" value="Bacteria"/>
</dbReference>
<dbReference type="InterPro" id="IPR050535">
    <property type="entry name" value="DNA_Repair-Maintenance_Comp"/>
</dbReference>
<keyword evidence="7" id="KW-0255">Endonuclease</keyword>
<dbReference type="NCBIfam" id="NF008206">
    <property type="entry name" value="PRK10966.1"/>
    <property type="match status" value="1"/>
</dbReference>
<dbReference type="InterPro" id="IPR041796">
    <property type="entry name" value="Mre11_N"/>
</dbReference>
<gene>
    <name evidence="7" type="primary">sbcD</name>
    <name evidence="10" type="ordered locus">Sden_2506</name>
</gene>
<dbReference type="OrthoDB" id="9773856at2"/>
<dbReference type="InterPro" id="IPR004593">
    <property type="entry name" value="SbcD"/>
</dbReference>
<dbReference type="Gene3D" id="3.30.160.720">
    <property type="match status" value="1"/>
</dbReference>
<keyword evidence="6 7" id="KW-0269">Exonuclease</keyword>
<dbReference type="Pfam" id="PF00149">
    <property type="entry name" value="Metallophos"/>
    <property type="match status" value="1"/>
</dbReference>
<dbReference type="PANTHER" id="PTHR30337">
    <property type="entry name" value="COMPONENT OF ATP-DEPENDENT DSDNA EXONUCLEASE"/>
    <property type="match status" value="1"/>
</dbReference>
<comment type="similarity">
    <text evidence="1 7">Belongs to the SbcD family.</text>
</comment>
<dbReference type="STRING" id="318161.Sden_2506"/>
<dbReference type="HOGENOM" id="CLU_038045_2_0_6"/>
<keyword evidence="11" id="KW-1185">Reference proteome</keyword>
<evidence type="ECO:0000259" key="9">
    <source>
        <dbReference type="Pfam" id="PF12320"/>
    </source>
</evidence>
<dbReference type="InterPro" id="IPR026843">
    <property type="entry name" value="SbcD_C"/>
</dbReference>
<keyword evidence="7" id="KW-0235">DNA replication</keyword>
<proteinExistence type="inferred from homology"/>
<sequence>MRIIHTSDWHLGQNFYGKSRAREHRAFMDWLLEQIALHQVDALIIAGDVFDTGTPPSYARALYNQFIVQMQQSECQLIILGGNHDSVSTLSESKELLACLNARVIPGAFDNISEHVFELNNRKGEVGAIICALPYLRPRDMMLSQAGQSATDKQQQLANAIAALYQDSFAIAQSIQAKQQAPVPIIATGHLTTVGASTSESVREIYIGSLDAFNANLFPAADYIALGHIHRPQKIAKTEHIRYSGSPIPLSFDELNGDKSVFLVEFDGISPTVTGLVVPKFQPLAVIKGDLAHIETQINRLAADEAIEESGNQLNHNTWLSVEVSEQDYLSDLQTRIGELIDGKPLEVLQLKRARTARSAQIERVDNEILAELSVTEVFERRLAQEEWSSDDQLKKRGRIQAQFQQVLASVEESLIQGVEDKE</sequence>
<keyword evidence="7" id="KW-0233">DNA recombination</keyword>
<dbReference type="GO" id="GO:0006260">
    <property type="term" value="P:DNA replication"/>
    <property type="evidence" value="ECO:0007669"/>
    <property type="project" value="UniProtKB-KW"/>
</dbReference>
<evidence type="ECO:0000256" key="3">
    <source>
        <dbReference type="ARBA" id="ARBA00013365"/>
    </source>
</evidence>
<evidence type="ECO:0000256" key="5">
    <source>
        <dbReference type="ARBA" id="ARBA00022801"/>
    </source>
</evidence>
<dbReference type="PANTHER" id="PTHR30337:SF0">
    <property type="entry name" value="NUCLEASE SBCCD SUBUNIT D"/>
    <property type="match status" value="1"/>
</dbReference>
<dbReference type="NCBIfam" id="TIGR00619">
    <property type="entry name" value="sbcd"/>
    <property type="match status" value="1"/>
</dbReference>
<dbReference type="GO" id="GO:0008408">
    <property type="term" value="F:3'-5' exonuclease activity"/>
    <property type="evidence" value="ECO:0007669"/>
    <property type="project" value="InterPro"/>
</dbReference>
<dbReference type="Pfam" id="PF12320">
    <property type="entry name" value="SbcD_C"/>
    <property type="match status" value="1"/>
</dbReference>
<evidence type="ECO:0000259" key="8">
    <source>
        <dbReference type="Pfam" id="PF00149"/>
    </source>
</evidence>
<organism evidence="10 11">
    <name type="scientific">Shewanella denitrificans (strain OS217 / ATCC BAA-1090 / DSM 15013)</name>
    <dbReference type="NCBI Taxonomy" id="318161"/>
    <lineage>
        <taxon>Bacteria</taxon>
        <taxon>Pseudomonadati</taxon>
        <taxon>Pseudomonadota</taxon>
        <taxon>Gammaproteobacteria</taxon>
        <taxon>Alteromonadales</taxon>
        <taxon>Shewanellaceae</taxon>
        <taxon>Shewanella</taxon>
    </lineage>
</organism>
<comment type="subunit">
    <text evidence="2 7">Heterodimer of SbcC and SbcD.</text>
</comment>
<dbReference type="SUPFAM" id="SSF56300">
    <property type="entry name" value="Metallo-dependent phosphatases"/>
    <property type="match status" value="1"/>
</dbReference>
<comment type="function">
    <text evidence="7">SbcCD cleaves DNA hairpin structures. These structures can inhibit DNA replication and are intermediates in certain DNA recombination reactions. The complex acts as a 3'-&gt;5' double strand exonuclease that can open hairpins. It also has a 5' single-strand endonuclease activity.</text>
</comment>
<dbReference type="GO" id="GO:0006310">
    <property type="term" value="P:DNA recombination"/>
    <property type="evidence" value="ECO:0007669"/>
    <property type="project" value="UniProtKB-KW"/>
</dbReference>
<dbReference type="RefSeq" id="WP_011496937.1">
    <property type="nucleotide sequence ID" value="NC_007954.1"/>
</dbReference>
<dbReference type="AlphaFoldDB" id="Q12L90"/>
<evidence type="ECO:0000256" key="7">
    <source>
        <dbReference type="RuleBase" id="RU363069"/>
    </source>
</evidence>
<evidence type="ECO:0000313" key="11">
    <source>
        <dbReference type="Proteomes" id="UP000001982"/>
    </source>
</evidence>
<dbReference type="GO" id="GO:0004519">
    <property type="term" value="F:endonuclease activity"/>
    <property type="evidence" value="ECO:0007669"/>
    <property type="project" value="UniProtKB-KW"/>
</dbReference>
<evidence type="ECO:0000256" key="2">
    <source>
        <dbReference type="ARBA" id="ARBA00011322"/>
    </source>
</evidence>
<name>Q12L90_SHEDO</name>
<dbReference type="Gene3D" id="3.60.21.10">
    <property type="match status" value="1"/>
</dbReference>
<dbReference type="KEGG" id="sdn:Sden_2506"/>
<dbReference type="InterPro" id="IPR004843">
    <property type="entry name" value="Calcineurin-like_PHP"/>
</dbReference>
<evidence type="ECO:0000256" key="1">
    <source>
        <dbReference type="ARBA" id="ARBA00010555"/>
    </source>
</evidence>
<accession>Q12L90</accession>
<evidence type="ECO:0000256" key="6">
    <source>
        <dbReference type="ARBA" id="ARBA00022839"/>
    </source>
</evidence>
<keyword evidence="4 7" id="KW-0540">Nuclease</keyword>
<keyword evidence="5 7" id="KW-0378">Hydrolase</keyword>
<evidence type="ECO:0000256" key="4">
    <source>
        <dbReference type="ARBA" id="ARBA00022722"/>
    </source>
</evidence>